<dbReference type="AlphaFoldDB" id="A0A2N5V1E0"/>
<feature type="compositionally biased region" description="Polar residues" evidence="1">
    <location>
        <begin position="160"/>
        <end position="169"/>
    </location>
</feature>
<gene>
    <name evidence="2" type="ORF">PCANC_18381</name>
</gene>
<protein>
    <submittedName>
        <fullName evidence="2">Uncharacterized protein</fullName>
    </submittedName>
</protein>
<reference evidence="2 3" key="1">
    <citation type="submission" date="2017-11" db="EMBL/GenBank/DDBJ databases">
        <title>De novo assembly and phasing of dikaryotic genomes from two isolates of Puccinia coronata f. sp. avenae, the causal agent of oat crown rust.</title>
        <authorList>
            <person name="Miller M.E."/>
            <person name="Zhang Y."/>
            <person name="Omidvar V."/>
            <person name="Sperschneider J."/>
            <person name="Schwessinger B."/>
            <person name="Raley C."/>
            <person name="Palmer J.M."/>
            <person name="Garnica D."/>
            <person name="Upadhyaya N."/>
            <person name="Rathjen J."/>
            <person name="Taylor J.M."/>
            <person name="Park R.F."/>
            <person name="Dodds P.N."/>
            <person name="Hirsch C.D."/>
            <person name="Kianian S.F."/>
            <person name="Figueroa M."/>
        </authorList>
    </citation>
    <scope>NUCLEOTIDE SEQUENCE [LARGE SCALE GENOMIC DNA]</scope>
    <source>
        <strain evidence="2">12NC29</strain>
    </source>
</reference>
<dbReference type="Proteomes" id="UP000235388">
    <property type="component" value="Unassembled WGS sequence"/>
</dbReference>
<dbReference type="EMBL" id="PGCJ01000143">
    <property type="protein sequence ID" value="PLW43813.1"/>
    <property type="molecule type" value="Genomic_DNA"/>
</dbReference>
<feature type="region of interest" description="Disordered" evidence="1">
    <location>
        <begin position="141"/>
        <end position="169"/>
    </location>
</feature>
<organism evidence="2 3">
    <name type="scientific">Puccinia coronata f. sp. avenae</name>
    <dbReference type="NCBI Taxonomy" id="200324"/>
    <lineage>
        <taxon>Eukaryota</taxon>
        <taxon>Fungi</taxon>
        <taxon>Dikarya</taxon>
        <taxon>Basidiomycota</taxon>
        <taxon>Pucciniomycotina</taxon>
        <taxon>Pucciniomycetes</taxon>
        <taxon>Pucciniales</taxon>
        <taxon>Pucciniaceae</taxon>
        <taxon>Puccinia</taxon>
    </lineage>
</organism>
<sequence>MPLQPVNPISPPPPENQSLQRSLPLHVFPSLIPYHLRHLPYHLRCAPPVSPAMSYGLPNNTSITKDNPLPPGGNCFHSQPVDQIKFNIMRGDINHMQSSFDRCLDIMTTNHEELPAQTALNPHPHHPPLLSLLDPINFRLSPEPSSPTQIHHSAHLSLPRPTSFNLLNR</sequence>
<keyword evidence="3" id="KW-1185">Reference proteome</keyword>
<comment type="caution">
    <text evidence="2">The sequence shown here is derived from an EMBL/GenBank/DDBJ whole genome shotgun (WGS) entry which is preliminary data.</text>
</comment>
<proteinExistence type="predicted"/>
<evidence type="ECO:0000256" key="1">
    <source>
        <dbReference type="SAM" id="MobiDB-lite"/>
    </source>
</evidence>
<feature type="region of interest" description="Disordered" evidence="1">
    <location>
        <begin position="1"/>
        <end position="20"/>
    </location>
</feature>
<accession>A0A2N5V1E0</accession>
<name>A0A2N5V1E0_9BASI</name>
<evidence type="ECO:0000313" key="2">
    <source>
        <dbReference type="EMBL" id="PLW43813.1"/>
    </source>
</evidence>
<evidence type="ECO:0000313" key="3">
    <source>
        <dbReference type="Proteomes" id="UP000235388"/>
    </source>
</evidence>